<reference evidence="1 2" key="1">
    <citation type="submission" date="2023-10" db="EMBL/GenBank/DDBJ databases">
        <title>Niallia locisalis sp.nov. isolated from a salt pond sample.</title>
        <authorList>
            <person name="Li X.-J."/>
            <person name="Dong L."/>
        </authorList>
    </citation>
    <scope>NUCLEOTIDE SEQUENCE [LARGE SCALE GENOMIC DNA]</scope>
    <source>
        <strain evidence="1 2">DSM 29761</strain>
    </source>
</reference>
<evidence type="ECO:0000313" key="1">
    <source>
        <dbReference type="EMBL" id="WVX79696.1"/>
    </source>
</evidence>
<dbReference type="Proteomes" id="UP001357223">
    <property type="component" value="Chromosome"/>
</dbReference>
<dbReference type="Gene3D" id="1.20.1260.10">
    <property type="match status" value="2"/>
</dbReference>
<proteinExistence type="predicted"/>
<gene>
    <name evidence="1" type="ORF">R4Z09_20735</name>
</gene>
<accession>A0ABZ2C9B4</accession>
<dbReference type="InterPro" id="IPR021617">
    <property type="entry name" value="DUF3231"/>
</dbReference>
<keyword evidence="2" id="KW-1185">Reference proteome</keyword>
<dbReference type="RefSeq" id="WP_338448628.1">
    <property type="nucleotide sequence ID" value="NZ_CP137640.1"/>
</dbReference>
<evidence type="ECO:0000313" key="2">
    <source>
        <dbReference type="Proteomes" id="UP001357223"/>
    </source>
</evidence>
<protein>
    <submittedName>
        <fullName evidence="1">DUF3231 family protein</fullName>
    </submittedName>
</protein>
<dbReference type="InterPro" id="IPR012347">
    <property type="entry name" value="Ferritin-like"/>
</dbReference>
<name>A0ABZ2C9B4_9BACI</name>
<dbReference type="Pfam" id="PF11553">
    <property type="entry name" value="DUF3231"/>
    <property type="match status" value="2"/>
</dbReference>
<sequence>MGIFGNTKKNPLTAAEISALWLQYMGDSMAICVYKYFLRIVENAEIKSILQFALQLAENHVTEITTILKSANYQIPIGFTGKDVNLKAPRLFSDQFLLFYSYIMTIHGLTSYSLAITNVEREDIQDFYFECVGSSRELYKKIMELAKTKFHFTSVPTVDSPDEVEFFDSTGIIANLFGDKRPLNSSEISNLFFNSRKTGFIRSLSLAFSQVAVAEEVRQFMIKNVKLAGKDAESFEAILQEDNLPIPERWDAEITDSTVSPFSDKLMMFHAALLVNTALSYYGAAMGSSLRSDIILNYKGVFNHALQAGALCYTIMVKHGWLEKQPEAIDRNSLAKGSQE</sequence>
<organism evidence="1 2">
    <name type="scientific">Niallia oryzisoli</name>
    <dbReference type="NCBI Taxonomy" id="1737571"/>
    <lineage>
        <taxon>Bacteria</taxon>
        <taxon>Bacillati</taxon>
        <taxon>Bacillota</taxon>
        <taxon>Bacilli</taxon>
        <taxon>Bacillales</taxon>
        <taxon>Bacillaceae</taxon>
        <taxon>Niallia</taxon>
    </lineage>
</organism>
<dbReference type="EMBL" id="CP137640">
    <property type="protein sequence ID" value="WVX79696.1"/>
    <property type="molecule type" value="Genomic_DNA"/>
</dbReference>